<dbReference type="Pfam" id="PF07727">
    <property type="entry name" value="RVT_2"/>
    <property type="match status" value="1"/>
</dbReference>
<dbReference type="PANTHER" id="PTHR11439">
    <property type="entry name" value="GAG-POL-RELATED RETROTRANSPOSON"/>
    <property type="match status" value="1"/>
</dbReference>
<reference evidence="2" key="1">
    <citation type="submission" date="2021-03" db="EMBL/GenBank/DDBJ databases">
        <title>Draft genome sequence of rust myrtle Austropuccinia psidii MF-1, a brazilian biotype.</title>
        <authorList>
            <person name="Quecine M.C."/>
            <person name="Pachon D.M.R."/>
            <person name="Bonatelli M.L."/>
            <person name="Correr F.H."/>
            <person name="Franceschini L.M."/>
            <person name="Leite T.F."/>
            <person name="Margarido G.R.A."/>
            <person name="Almeida C.A."/>
            <person name="Ferrarezi J.A."/>
            <person name="Labate C.A."/>
        </authorList>
    </citation>
    <scope>NUCLEOTIDE SEQUENCE</scope>
    <source>
        <strain evidence="2">MF-1</strain>
    </source>
</reference>
<dbReference type="PANTHER" id="PTHR11439:SF467">
    <property type="entry name" value="INTEGRASE CATALYTIC DOMAIN-CONTAINING PROTEIN"/>
    <property type="match status" value="1"/>
</dbReference>
<protein>
    <recommendedName>
        <fullName evidence="1">Reverse transcriptase Ty1/copia-type domain-containing protein</fullName>
    </recommendedName>
</protein>
<dbReference type="OrthoDB" id="8033884at2759"/>
<organism evidence="2 3">
    <name type="scientific">Austropuccinia psidii MF-1</name>
    <dbReference type="NCBI Taxonomy" id="1389203"/>
    <lineage>
        <taxon>Eukaryota</taxon>
        <taxon>Fungi</taxon>
        <taxon>Dikarya</taxon>
        <taxon>Basidiomycota</taxon>
        <taxon>Pucciniomycotina</taxon>
        <taxon>Pucciniomycetes</taxon>
        <taxon>Pucciniales</taxon>
        <taxon>Sphaerophragmiaceae</taxon>
        <taxon>Austropuccinia</taxon>
    </lineage>
</organism>
<dbReference type="InterPro" id="IPR043502">
    <property type="entry name" value="DNA/RNA_pol_sf"/>
</dbReference>
<gene>
    <name evidence="2" type="ORF">O181_112395</name>
</gene>
<feature type="non-terminal residue" evidence="2">
    <location>
        <position position="1"/>
    </location>
</feature>
<evidence type="ECO:0000313" key="2">
    <source>
        <dbReference type="EMBL" id="MBW0572680.1"/>
    </source>
</evidence>
<sequence length="591" mass="66948">LTEEEFLKPPEVHNLFNDLTSNSDNEVDSIFTKHHNNNYNVTEELTHHVEACDSERHSISSESSLTIQPTNPGWDYRLTPNQAPKHSTADINKSNILTTKRRENSAITSSFKNPTTWKEAISHPDKFLWIEALKTEFKNLTSRGVVSETTLPERCRPVGNSVQFKRKLDNEGNLIKNKVRICAQGFSQNHGIDYDNTFSPPGKFSSLKFLLTIAANNNLEVHHMDAVAAFLNPVLNEDIYMKIPNFLSSHSSGKVWQLQKPLYGLKQLLRYWFLELTKFLRSTNLLPSKADPCMFVSYDPQWKCFIHIHVDNMTVASNNVTKFKKQIMQCFEMEDLGPATFVLGIKLSRNRATKQIFLSQASYIKDLLDNYNMTNCKPVSTPMVYLQVATRADLVFATSKLSHFLEKPGYAHWIAFKHLLRYLAGTKDHVLCLGGGSSSLCTYSDTDYANCPDTCHSIFGFMTMVVNSCINWKSKKQSMVSTSSCEAEYKAQYEGGKELLWSARLLEDLKIPVPQPLQVFGDNQGAISLANNPQVNNRSKHFDIILHWIQEKTTDGMLKVNSVATQNMPADGLTKALARLAHLILLKKILD</sequence>
<keyword evidence="3" id="KW-1185">Reference proteome</keyword>
<dbReference type="EMBL" id="AVOT02090567">
    <property type="protein sequence ID" value="MBW0572680.1"/>
    <property type="molecule type" value="Genomic_DNA"/>
</dbReference>
<feature type="domain" description="Reverse transcriptase Ty1/copia-type" evidence="1">
    <location>
        <begin position="150"/>
        <end position="384"/>
    </location>
</feature>
<evidence type="ECO:0000259" key="1">
    <source>
        <dbReference type="Pfam" id="PF07727"/>
    </source>
</evidence>
<accession>A0A9Q3K4D0</accession>
<dbReference type="CDD" id="cd09272">
    <property type="entry name" value="RNase_HI_RT_Ty1"/>
    <property type="match status" value="1"/>
</dbReference>
<dbReference type="AlphaFoldDB" id="A0A9Q3K4D0"/>
<dbReference type="InterPro" id="IPR013103">
    <property type="entry name" value="RVT_2"/>
</dbReference>
<dbReference type="SUPFAM" id="SSF56672">
    <property type="entry name" value="DNA/RNA polymerases"/>
    <property type="match status" value="1"/>
</dbReference>
<proteinExistence type="predicted"/>
<comment type="caution">
    <text evidence="2">The sequence shown here is derived from an EMBL/GenBank/DDBJ whole genome shotgun (WGS) entry which is preliminary data.</text>
</comment>
<dbReference type="Proteomes" id="UP000765509">
    <property type="component" value="Unassembled WGS sequence"/>
</dbReference>
<name>A0A9Q3K4D0_9BASI</name>
<evidence type="ECO:0000313" key="3">
    <source>
        <dbReference type="Proteomes" id="UP000765509"/>
    </source>
</evidence>